<dbReference type="PANTHER" id="PTHR43007:SF1">
    <property type="entry name" value="2-PHOSPHO-L-LACTATE TRANSFERASE"/>
    <property type="match status" value="1"/>
</dbReference>
<dbReference type="GO" id="GO:0000287">
    <property type="term" value="F:magnesium ion binding"/>
    <property type="evidence" value="ECO:0007669"/>
    <property type="project" value="InterPro"/>
</dbReference>
<comment type="caution">
    <text evidence="3">The sequence shown here is derived from an EMBL/GenBank/DDBJ whole genome shotgun (WGS) entry which is preliminary data.</text>
</comment>
<dbReference type="GO" id="GO:0043743">
    <property type="term" value="F:LPPG:FO 2-phospho-L-lactate transferase activity"/>
    <property type="evidence" value="ECO:0007669"/>
    <property type="project" value="InterPro"/>
</dbReference>
<keyword evidence="4" id="KW-1185">Reference proteome</keyword>
<dbReference type="EMBL" id="LQZG01000002">
    <property type="protein sequence ID" value="OAB87781.1"/>
    <property type="molecule type" value="Genomic_DNA"/>
</dbReference>
<name>A0A176QDK2_9MICO</name>
<gene>
    <name evidence="3" type="ORF">AWH69_07010</name>
</gene>
<evidence type="ECO:0000256" key="2">
    <source>
        <dbReference type="ARBA" id="ARBA00022842"/>
    </source>
</evidence>
<evidence type="ECO:0000313" key="4">
    <source>
        <dbReference type="Proteomes" id="UP000076976"/>
    </source>
</evidence>
<keyword evidence="2" id="KW-0460">Magnesium</keyword>
<evidence type="ECO:0000256" key="1">
    <source>
        <dbReference type="ARBA" id="ARBA00022679"/>
    </source>
</evidence>
<dbReference type="InterPro" id="IPR038136">
    <property type="entry name" value="CofD-like_dom_sf"/>
</dbReference>
<accession>A0A176QDK2</accession>
<keyword evidence="1" id="KW-0808">Transferase</keyword>
<dbReference type="Gene3D" id="3.40.50.10680">
    <property type="entry name" value="CofD-like domains"/>
    <property type="match status" value="1"/>
</dbReference>
<dbReference type="SUPFAM" id="SSF142338">
    <property type="entry name" value="CofD-like"/>
    <property type="match status" value="1"/>
</dbReference>
<dbReference type="Gene3D" id="1.10.8.240">
    <property type="entry name" value="CofD-like domain"/>
    <property type="match status" value="1"/>
</dbReference>
<protein>
    <recommendedName>
        <fullName evidence="5">2-phospho-L-lactate transferase</fullName>
    </recommendedName>
</protein>
<evidence type="ECO:0000313" key="3">
    <source>
        <dbReference type="EMBL" id="OAB87781.1"/>
    </source>
</evidence>
<dbReference type="PANTHER" id="PTHR43007">
    <property type="entry name" value="2-PHOSPHO-L-LACTATE TRANSFERASE"/>
    <property type="match status" value="1"/>
</dbReference>
<dbReference type="RefSeq" id="WP_068273505.1">
    <property type="nucleotide sequence ID" value="NZ_LQZG01000002.1"/>
</dbReference>
<dbReference type="STRING" id="262209.AWH69_07010"/>
<sequence length="299" mass="30151">MHVVVIAPSPTSAPVVAALVDGLLARDESTAVDVVVATAEDVTALGLRVSATSDAVLDALAGRPAHVGTTVQDGLRETGSGPGWLELPDTALATHLARSAWLAQGATPSEVLARLAEAAGLPDRVRLRPVTDVPVETHVVLDVPDGEAPQSAVHVREWREGMAGQPTPARVVVAGLDRAPAAPGVLDAVRSADVVVVAPGDPVLQVGPVLGVPGMSDALRGTAADVVVLDPRLGPGTELVGLEVAGLPATGPAAAGIYRDIADVWVTPASETGYARGLRVVPTAAATPFALAAEVLSLI</sequence>
<proteinExistence type="predicted"/>
<dbReference type="InterPro" id="IPR010115">
    <property type="entry name" value="FbiA/CofD"/>
</dbReference>
<organism evidence="3 4">
    <name type="scientific">Janibacter melonis</name>
    <dbReference type="NCBI Taxonomy" id="262209"/>
    <lineage>
        <taxon>Bacteria</taxon>
        <taxon>Bacillati</taxon>
        <taxon>Actinomycetota</taxon>
        <taxon>Actinomycetes</taxon>
        <taxon>Micrococcales</taxon>
        <taxon>Intrasporangiaceae</taxon>
        <taxon>Janibacter</taxon>
    </lineage>
</organism>
<dbReference type="InterPro" id="IPR002882">
    <property type="entry name" value="CofD"/>
</dbReference>
<evidence type="ECO:0008006" key="5">
    <source>
        <dbReference type="Google" id="ProtNLM"/>
    </source>
</evidence>
<dbReference type="Pfam" id="PF01933">
    <property type="entry name" value="CofD"/>
    <property type="match status" value="1"/>
</dbReference>
<dbReference type="Proteomes" id="UP000076976">
    <property type="component" value="Unassembled WGS sequence"/>
</dbReference>
<reference evidence="3 4" key="1">
    <citation type="submission" date="2016-01" db="EMBL/GenBank/DDBJ databases">
        <title>Janibacter melonis strain CD11_4 genome sequencing and assembly.</title>
        <authorList>
            <person name="Nair G.R."/>
            <person name="Kaur G."/>
            <person name="Chander A.M."/>
            <person name="Mayilraj S."/>
        </authorList>
    </citation>
    <scope>NUCLEOTIDE SEQUENCE [LARGE SCALE GENOMIC DNA]</scope>
    <source>
        <strain evidence="3 4">CD11-4</strain>
    </source>
</reference>
<dbReference type="AlphaFoldDB" id="A0A176QDK2"/>